<evidence type="ECO:0000256" key="4">
    <source>
        <dbReference type="ARBA" id="ARBA00022777"/>
    </source>
</evidence>
<protein>
    <recommendedName>
        <fullName evidence="2">histidine kinase</fullName>
        <ecNumber evidence="2">2.7.13.3</ecNumber>
    </recommendedName>
</protein>
<organism evidence="6 7">
    <name type="scientific">Deinococcus metallilatus</name>
    <dbReference type="NCBI Taxonomy" id="1211322"/>
    <lineage>
        <taxon>Bacteria</taxon>
        <taxon>Thermotogati</taxon>
        <taxon>Deinococcota</taxon>
        <taxon>Deinococci</taxon>
        <taxon>Deinococcales</taxon>
        <taxon>Deinococcaceae</taxon>
        <taxon>Deinococcus</taxon>
    </lineage>
</organism>
<dbReference type="EC" id="2.7.13.3" evidence="2"/>
<dbReference type="Proteomes" id="UP000536909">
    <property type="component" value="Unassembled WGS sequence"/>
</dbReference>
<dbReference type="PANTHER" id="PTHR42878">
    <property type="entry name" value="TWO-COMPONENT HISTIDINE KINASE"/>
    <property type="match status" value="1"/>
</dbReference>
<proteinExistence type="predicted"/>
<keyword evidence="3" id="KW-0808">Transferase</keyword>
<dbReference type="SUPFAM" id="SSF55874">
    <property type="entry name" value="ATPase domain of HSP90 chaperone/DNA topoisomerase II/histidine kinase"/>
    <property type="match status" value="1"/>
</dbReference>
<keyword evidence="4 6" id="KW-0418">Kinase</keyword>
<comment type="caution">
    <text evidence="6">The sequence shown here is derived from an EMBL/GenBank/DDBJ whole genome shotgun (WGS) entry which is preliminary data.</text>
</comment>
<dbReference type="InterPro" id="IPR036890">
    <property type="entry name" value="HATPase_C_sf"/>
</dbReference>
<feature type="domain" description="Histidine kinase" evidence="5">
    <location>
        <begin position="99"/>
        <end position="312"/>
    </location>
</feature>
<dbReference type="SMART" id="SM00387">
    <property type="entry name" value="HATPase_c"/>
    <property type="match status" value="1"/>
</dbReference>
<evidence type="ECO:0000256" key="1">
    <source>
        <dbReference type="ARBA" id="ARBA00000085"/>
    </source>
</evidence>
<evidence type="ECO:0000256" key="3">
    <source>
        <dbReference type="ARBA" id="ARBA00022679"/>
    </source>
</evidence>
<gene>
    <name evidence="6" type="ORF">HNQ10_002617</name>
</gene>
<dbReference type="GO" id="GO:0016301">
    <property type="term" value="F:kinase activity"/>
    <property type="evidence" value="ECO:0007669"/>
    <property type="project" value="UniProtKB-KW"/>
</dbReference>
<name>A0ABR6MV09_9DEIO</name>
<sequence>MTPSAHASTLTLFLRQVFGQPGPVRVELPLLRQGGSPFHAQIEAEAEGDVCRLTFMDISAGRAAREELLRVQHALESQVERHAAQVQEVTQELESFVTAVMQEMDGPLRRIRACAEPPHRQPEVPAGEQALATGRILDAVDRLEAHMRALSFFSSASRQRLKFVSVDLNRVLAAVVRKLSPEWAGRDVHLTHDPLPVVRGDVGALQTVFTQLLTNALKATRGAASARIHVGVRELERELALFVEDNGIGFNMRYRERLFTPFGHLHREEDFGGPGLGLALVRRLALRHGGRVWAEGRPGQGATFWLALPRSAAET</sequence>
<comment type="catalytic activity">
    <reaction evidence="1">
        <text>ATP + protein L-histidine = ADP + protein N-phospho-L-histidine.</text>
        <dbReference type="EC" id="2.7.13.3"/>
    </reaction>
</comment>
<dbReference type="PANTHER" id="PTHR42878:SF15">
    <property type="entry name" value="BACTERIOPHYTOCHROME"/>
    <property type="match status" value="1"/>
</dbReference>
<dbReference type="Pfam" id="PF02518">
    <property type="entry name" value="HATPase_c"/>
    <property type="match status" value="1"/>
</dbReference>
<dbReference type="InterPro" id="IPR004358">
    <property type="entry name" value="Sig_transdc_His_kin-like_C"/>
</dbReference>
<dbReference type="EMBL" id="JACHFV010000008">
    <property type="protein sequence ID" value="MBB5295778.1"/>
    <property type="molecule type" value="Genomic_DNA"/>
</dbReference>
<dbReference type="InterPro" id="IPR050351">
    <property type="entry name" value="BphY/WalK/GraS-like"/>
</dbReference>
<dbReference type="InterPro" id="IPR003594">
    <property type="entry name" value="HATPase_dom"/>
</dbReference>
<keyword evidence="7" id="KW-1185">Reference proteome</keyword>
<evidence type="ECO:0000259" key="5">
    <source>
        <dbReference type="PROSITE" id="PS50109"/>
    </source>
</evidence>
<dbReference type="InterPro" id="IPR005467">
    <property type="entry name" value="His_kinase_dom"/>
</dbReference>
<dbReference type="Gene3D" id="3.30.565.10">
    <property type="entry name" value="Histidine kinase-like ATPase, C-terminal domain"/>
    <property type="match status" value="1"/>
</dbReference>
<evidence type="ECO:0000256" key="2">
    <source>
        <dbReference type="ARBA" id="ARBA00012438"/>
    </source>
</evidence>
<evidence type="ECO:0000313" key="7">
    <source>
        <dbReference type="Proteomes" id="UP000536909"/>
    </source>
</evidence>
<evidence type="ECO:0000313" key="6">
    <source>
        <dbReference type="EMBL" id="MBB5295778.1"/>
    </source>
</evidence>
<reference evidence="6 7" key="1">
    <citation type="submission" date="2020-08" db="EMBL/GenBank/DDBJ databases">
        <title>Genomic Encyclopedia of Type Strains, Phase IV (KMG-IV): sequencing the most valuable type-strain genomes for metagenomic binning, comparative biology and taxonomic classification.</title>
        <authorList>
            <person name="Goeker M."/>
        </authorList>
    </citation>
    <scope>NUCLEOTIDE SEQUENCE [LARGE SCALE GENOMIC DNA]</scope>
    <source>
        <strain evidence="6 7">DSM 105434</strain>
    </source>
</reference>
<dbReference type="PRINTS" id="PR00344">
    <property type="entry name" value="BCTRLSENSOR"/>
</dbReference>
<accession>A0ABR6MV09</accession>
<dbReference type="PROSITE" id="PS50109">
    <property type="entry name" value="HIS_KIN"/>
    <property type="match status" value="1"/>
</dbReference>